<dbReference type="InterPro" id="IPR039426">
    <property type="entry name" value="TonB-dep_rcpt-like"/>
</dbReference>
<dbReference type="SUPFAM" id="SSF56935">
    <property type="entry name" value="Porins"/>
    <property type="match status" value="1"/>
</dbReference>
<reference evidence="11 12" key="1">
    <citation type="submission" date="2013-01" db="EMBL/GenBank/DDBJ databases">
        <authorList>
            <person name="Harkins D.M."/>
            <person name="Durkin A.S."/>
            <person name="Brinkac L.M."/>
            <person name="Haft D.H."/>
            <person name="Selengut J.D."/>
            <person name="Sanka R."/>
            <person name="DePew J."/>
            <person name="Purushe J."/>
            <person name="Hospenthal D.R."/>
            <person name="Murray C.K."/>
            <person name="Pimentel G."/>
            <person name="Wasfy M."/>
            <person name="Parker T."/>
            <person name="Miller R.S."/>
            <person name="Vinetz J.M."/>
            <person name="Sutton G.G."/>
            <person name="Nierman W.C."/>
            <person name="Fouts D.E."/>
        </authorList>
    </citation>
    <scope>NUCLEOTIDE SEQUENCE [LARGE SCALE GENOMIC DNA]</scope>
    <source>
        <strain evidence="11 12">2006001854</strain>
    </source>
</reference>
<dbReference type="EMBL" id="AFLW02000232">
    <property type="protein sequence ID" value="EMM79481.1"/>
    <property type="molecule type" value="Genomic_DNA"/>
</dbReference>
<evidence type="ECO:0000256" key="6">
    <source>
        <dbReference type="ARBA" id="ARBA00023077"/>
    </source>
</evidence>
<keyword evidence="5" id="KW-0732">Signal</keyword>
<gene>
    <name evidence="11" type="ORF">LEP1GSC037_5321</name>
</gene>
<dbReference type="InterPro" id="IPR036942">
    <property type="entry name" value="Beta-barrel_TonB_sf"/>
</dbReference>
<accession>M6GKL2</accession>
<comment type="subcellular location">
    <subcellularLocation>
        <location evidence="1">Cell outer membrane</location>
        <topology evidence="1">Multi-pass membrane protein</topology>
    </subcellularLocation>
</comment>
<evidence type="ECO:0000256" key="4">
    <source>
        <dbReference type="ARBA" id="ARBA00022692"/>
    </source>
</evidence>
<keyword evidence="8 11" id="KW-0675">Receptor</keyword>
<evidence type="ECO:0000256" key="7">
    <source>
        <dbReference type="ARBA" id="ARBA00023136"/>
    </source>
</evidence>
<dbReference type="InterPro" id="IPR000531">
    <property type="entry name" value="Beta-barrel_TonB"/>
</dbReference>
<feature type="domain" description="TonB-dependent receptor-like beta-barrel" evidence="10">
    <location>
        <begin position="101"/>
        <end position="312"/>
    </location>
</feature>
<keyword evidence="7" id="KW-0472">Membrane</keyword>
<dbReference type="GO" id="GO:0044718">
    <property type="term" value="P:siderophore transmembrane transport"/>
    <property type="evidence" value="ECO:0007669"/>
    <property type="project" value="TreeGrafter"/>
</dbReference>
<keyword evidence="2" id="KW-0813">Transport</keyword>
<evidence type="ECO:0000256" key="1">
    <source>
        <dbReference type="ARBA" id="ARBA00004571"/>
    </source>
</evidence>
<dbReference type="PANTHER" id="PTHR30069:SF29">
    <property type="entry name" value="HEMOGLOBIN AND HEMOGLOBIN-HAPTOGLOBIN-BINDING PROTEIN 1-RELATED"/>
    <property type="match status" value="1"/>
</dbReference>
<dbReference type="Gene3D" id="2.40.170.20">
    <property type="entry name" value="TonB-dependent receptor, beta-barrel domain"/>
    <property type="match status" value="1"/>
</dbReference>
<dbReference type="Pfam" id="PF00593">
    <property type="entry name" value="TonB_dep_Rec_b-barrel"/>
    <property type="match status" value="1"/>
</dbReference>
<evidence type="ECO:0000256" key="9">
    <source>
        <dbReference type="ARBA" id="ARBA00023237"/>
    </source>
</evidence>
<evidence type="ECO:0000256" key="8">
    <source>
        <dbReference type="ARBA" id="ARBA00023170"/>
    </source>
</evidence>
<comment type="caution">
    <text evidence="11">The sequence shown here is derived from an EMBL/GenBank/DDBJ whole genome shotgun (WGS) entry which is preliminary data.</text>
</comment>
<proteinExistence type="predicted"/>
<dbReference type="PANTHER" id="PTHR30069">
    <property type="entry name" value="TONB-DEPENDENT OUTER MEMBRANE RECEPTOR"/>
    <property type="match status" value="1"/>
</dbReference>
<evidence type="ECO:0000256" key="5">
    <source>
        <dbReference type="ARBA" id="ARBA00022729"/>
    </source>
</evidence>
<keyword evidence="4" id="KW-0812">Transmembrane</keyword>
<evidence type="ECO:0000256" key="2">
    <source>
        <dbReference type="ARBA" id="ARBA00022448"/>
    </source>
</evidence>
<evidence type="ECO:0000256" key="3">
    <source>
        <dbReference type="ARBA" id="ARBA00022452"/>
    </source>
</evidence>
<dbReference type="GO" id="GO:0015344">
    <property type="term" value="F:siderophore uptake transmembrane transporter activity"/>
    <property type="evidence" value="ECO:0007669"/>
    <property type="project" value="TreeGrafter"/>
</dbReference>
<evidence type="ECO:0000313" key="11">
    <source>
        <dbReference type="EMBL" id="EMM79481.1"/>
    </source>
</evidence>
<protein>
    <submittedName>
        <fullName evidence="11">TonB-dependent receptor</fullName>
    </submittedName>
</protein>
<keyword evidence="3" id="KW-1134">Transmembrane beta strand</keyword>
<dbReference type="Proteomes" id="UP000012128">
    <property type="component" value="Unassembled WGS sequence"/>
</dbReference>
<evidence type="ECO:0000259" key="10">
    <source>
        <dbReference type="Pfam" id="PF00593"/>
    </source>
</evidence>
<organism evidence="11 12">
    <name type="scientific">Leptospira interrogans str. 2006001854</name>
    <dbReference type="NCBI Taxonomy" id="1001590"/>
    <lineage>
        <taxon>Bacteria</taxon>
        <taxon>Pseudomonadati</taxon>
        <taxon>Spirochaetota</taxon>
        <taxon>Spirochaetia</taxon>
        <taxon>Leptospirales</taxon>
        <taxon>Leptospiraceae</taxon>
        <taxon>Leptospira</taxon>
    </lineage>
</organism>
<sequence length="319" mass="36210">MELDFSYQRNNRREIESKNKLLPIQDILLDKNAEVLDKSFQFYQVTSKEKYQGLNLFLDTTTADAKFHHKPIFNFLKGTIGISGLEQRNKTIGTEPLIPSYGIINIAGYFLEELKLGSLTFSAGIRGDKRSVDIRNNQTLGVSEQTKNYYMTTGSTGVVWRIYKSFSTIFNYGRGFRAPTPFELFSYGVHEGTGKFEIGNNHLKPEYSNNLDFSLRFASSKIQTEISVFQNHIQNFIYAASIAQIDLDSGLPKYEYKQGNAILKGGEFSIQAELFRKLVFSGGIDIVYSRNQSDTHPLPRTTPNRARAGLRWTEDSILG</sequence>
<name>M6GKL2_LEPIR</name>
<dbReference type="AlphaFoldDB" id="M6GKL2"/>
<dbReference type="GO" id="GO:0009279">
    <property type="term" value="C:cell outer membrane"/>
    <property type="evidence" value="ECO:0007669"/>
    <property type="project" value="UniProtKB-SubCell"/>
</dbReference>
<keyword evidence="6" id="KW-0798">TonB box</keyword>
<keyword evidence="9" id="KW-0998">Cell outer membrane</keyword>
<evidence type="ECO:0000313" key="12">
    <source>
        <dbReference type="Proteomes" id="UP000012128"/>
    </source>
</evidence>